<dbReference type="Pfam" id="PF06733">
    <property type="entry name" value="DEAD_2"/>
    <property type="match status" value="1"/>
</dbReference>
<proteinExistence type="predicted"/>
<evidence type="ECO:0000313" key="3">
    <source>
        <dbReference type="EMBL" id="CBY12985.1"/>
    </source>
</evidence>
<accession>E4XTC3</accession>
<reference evidence="3" key="1">
    <citation type="journal article" date="2010" name="Science">
        <title>Plasticity of animal genome architecture unmasked by rapid evolution of a pelagic tunicate.</title>
        <authorList>
            <person name="Denoeud F."/>
            <person name="Henriet S."/>
            <person name="Mungpakdee S."/>
            <person name="Aury J.M."/>
            <person name="Da Silva C."/>
            <person name="Brinkmann H."/>
            <person name="Mikhaleva J."/>
            <person name="Olsen L.C."/>
            <person name="Jubin C."/>
            <person name="Canestro C."/>
            <person name="Bouquet J.M."/>
            <person name="Danks G."/>
            <person name="Poulain J."/>
            <person name="Campsteijn C."/>
            <person name="Adamski M."/>
            <person name="Cross I."/>
            <person name="Yadetie F."/>
            <person name="Muffato M."/>
            <person name="Louis A."/>
            <person name="Butcher S."/>
            <person name="Tsagkogeorga G."/>
            <person name="Konrad A."/>
            <person name="Singh S."/>
            <person name="Jensen M.F."/>
            <person name="Cong E.H."/>
            <person name="Eikeseth-Otteraa H."/>
            <person name="Noel B."/>
            <person name="Anthouard V."/>
            <person name="Porcel B.M."/>
            <person name="Kachouri-Lafond R."/>
            <person name="Nishino A."/>
            <person name="Ugolini M."/>
            <person name="Chourrout P."/>
            <person name="Nishida H."/>
            <person name="Aasland R."/>
            <person name="Huzurbazar S."/>
            <person name="Westhof E."/>
            <person name="Delsuc F."/>
            <person name="Lehrach H."/>
            <person name="Reinhardt R."/>
            <person name="Weissenbach J."/>
            <person name="Roy S.W."/>
            <person name="Artiguenave F."/>
            <person name="Postlethwait J.H."/>
            <person name="Manak J.R."/>
            <person name="Thompson E.M."/>
            <person name="Jaillon O."/>
            <person name="Du Pasquier L."/>
            <person name="Boudinot P."/>
            <person name="Liberles D.A."/>
            <person name="Volff J.N."/>
            <person name="Philippe H."/>
            <person name="Lenhard B."/>
            <person name="Roest Crollius H."/>
            <person name="Wincker P."/>
            <person name="Chourrout D."/>
        </authorList>
    </citation>
    <scope>NUCLEOTIDE SEQUENCE [LARGE SCALE GENOMIC DNA]</scope>
</reference>
<dbReference type="InterPro" id="IPR010614">
    <property type="entry name" value="RAD3-like_helicase_DEAD"/>
</dbReference>
<feature type="domain" description="ATP-dependent helicase C-terminal" evidence="2">
    <location>
        <begin position="310"/>
        <end position="456"/>
    </location>
</feature>
<dbReference type="GO" id="GO:0005524">
    <property type="term" value="F:ATP binding"/>
    <property type="evidence" value="ECO:0007669"/>
    <property type="project" value="InterPro"/>
</dbReference>
<name>E4XTC3_OIKDI</name>
<dbReference type="InParanoid" id="E4XTC3"/>
<organism evidence="3">
    <name type="scientific">Oikopleura dioica</name>
    <name type="common">Tunicate</name>
    <dbReference type="NCBI Taxonomy" id="34765"/>
    <lineage>
        <taxon>Eukaryota</taxon>
        <taxon>Metazoa</taxon>
        <taxon>Chordata</taxon>
        <taxon>Tunicata</taxon>
        <taxon>Appendicularia</taxon>
        <taxon>Copelata</taxon>
        <taxon>Oikopleuridae</taxon>
        <taxon>Oikopleura</taxon>
    </lineage>
</organism>
<evidence type="ECO:0000313" key="4">
    <source>
        <dbReference type="Proteomes" id="UP000001307"/>
    </source>
</evidence>
<dbReference type="GO" id="GO:0006139">
    <property type="term" value="P:nucleobase-containing compound metabolic process"/>
    <property type="evidence" value="ECO:0007669"/>
    <property type="project" value="InterPro"/>
</dbReference>
<dbReference type="InterPro" id="IPR027417">
    <property type="entry name" value="P-loop_NTPase"/>
</dbReference>
<dbReference type="InterPro" id="IPR006555">
    <property type="entry name" value="ATP-dep_Helicase_C"/>
</dbReference>
<keyword evidence="4" id="KW-1185">Reference proteome</keyword>
<dbReference type="GO" id="GO:0016818">
    <property type="term" value="F:hydrolase activity, acting on acid anhydrides, in phosphorus-containing anhydrides"/>
    <property type="evidence" value="ECO:0007669"/>
    <property type="project" value="InterPro"/>
</dbReference>
<protein>
    <recommendedName>
        <fullName evidence="2">ATP-dependent helicase C-terminal domain-containing protein</fullName>
    </recommendedName>
</protein>
<dbReference type="GO" id="GO:0003677">
    <property type="term" value="F:DNA binding"/>
    <property type="evidence" value="ECO:0007669"/>
    <property type="project" value="UniProtKB-KW"/>
</dbReference>
<gene>
    <name evidence="3" type="ORF">GSOID_T00003060001</name>
</gene>
<dbReference type="EMBL" id="FN653152">
    <property type="protein sequence ID" value="CBY12985.1"/>
    <property type="molecule type" value="Genomic_DNA"/>
</dbReference>
<keyword evidence="1" id="KW-0238">DNA-binding</keyword>
<dbReference type="PANTHER" id="PTHR11472:SF34">
    <property type="entry name" value="REGULATOR OF TELOMERE ELONGATION HELICASE 1"/>
    <property type="match status" value="1"/>
</dbReference>
<evidence type="ECO:0000259" key="2">
    <source>
        <dbReference type="SMART" id="SM00491"/>
    </source>
</evidence>
<dbReference type="PANTHER" id="PTHR11472">
    <property type="entry name" value="DNA REPAIR DEAD HELICASE RAD3/XP-D SUBFAMILY MEMBER"/>
    <property type="match status" value="1"/>
</dbReference>
<sequence length="479" mass="54593">MSSVDILVAPYNYITDNSASKIELENKILVIDEAHNFEQLLESTGSFSITSNDLAQSYDEVSFAEHDVFCKELADRSRSLRWILKVIDTIKAELENHANQSESDASYQLKIDEIIEVFVKAEAFFIQSEVWNAVSAELNKYYSKPSTLSRMTGDNFGYFVHLISELEMVRKDDLCECYGVTISVGRIDDETAKMKLKLFNLEPKIGMNKIEKNNLYNIICTSGTLSPVEDYARLLNLDHNGEREVVLLSNSHVIDKEQLFVATVANRENIEFLNVYANRENRQMHTAYRQSLADLANCAPAGTLFFHSTYSQMESCETNWKYFLSEFHKKMYFESRSQKSTAMTVESFRKEIAKENGTAILNCVISGKCSEGVNFTDDLGRLSVICGIPYPPKNDPRIIQKRAYLDNLVRTKKGSISGAQWYTINASRAVSQAIGRIIRHKYDFGSIIFMDRRFGSDVPHNFRSYLPTWLGDVQSMESV</sequence>
<evidence type="ECO:0000256" key="1">
    <source>
        <dbReference type="ARBA" id="ARBA00023125"/>
    </source>
</evidence>
<dbReference type="Gene3D" id="1.10.275.40">
    <property type="match status" value="1"/>
</dbReference>
<dbReference type="OrthoDB" id="19182at2759"/>
<dbReference type="AlphaFoldDB" id="E4XTC3"/>
<dbReference type="Gene3D" id="3.40.50.300">
    <property type="entry name" value="P-loop containing nucleotide triphosphate hydrolases"/>
    <property type="match status" value="2"/>
</dbReference>
<dbReference type="Pfam" id="PF13307">
    <property type="entry name" value="Helicase_C_2"/>
    <property type="match status" value="1"/>
</dbReference>
<dbReference type="Proteomes" id="UP000001307">
    <property type="component" value="Unassembled WGS sequence"/>
</dbReference>
<dbReference type="SMART" id="SM00491">
    <property type="entry name" value="HELICc2"/>
    <property type="match status" value="1"/>
</dbReference>
<dbReference type="InterPro" id="IPR045028">
    <property type="entry name" value="DinG/Rad3-like"/>
</dbReference>
<dbReference type="GO" id="GO:0003678">
    <property type="term" value="F:DNA helicase activity"/>
    <property type="evidence" value="ECO:0007669"/>
    <property type="project" value="InterPro"/>
</dbReference>